<dbReference type="Proteomes" id="UP000007490">
    <property type="component" value="Chromosome"/>
</dbReference>
<comment type="subunit">
    <text evidence="12">Forms an energy-coupling factor (ECF) transporter complex composed of an ATP-binding protein (A component, CbiO), a transmembrane protein (T component, CbiQ) and 2 possible substrate-capture proteins (S components, CbiM and CbiN) of unknown stoichimetry.</text>
</comment>
<dbReference type="STRING" id="877455.Metbo_0752"/>
<dbReference type="GeneID" id="10277200"/>
<keyword evidence="4 12" id="KW-0813">Transport</keyword>
<dbReference type="EMBL" id="CP002551">
    <property type="protein sequence ID" value="ADZ09003.1"/>
    <property type="molecule type" value="Genomic_DNA"/>
</dbReference>
<evidence type="ECO:0000256" key="2">
    <source>
        <dbReference type="ARBA" id="ARBA00004953"/>
    </source>
</evidence>
<dbReference type="Pfam" id="PF01891">
    <property type="entry name" value="CbiM"/>
    <property type="match status" value="1"/>
</dbReference>
<dbReference type="eggNOG" id="arCOG02248">
    <property type="taxonomic scope" value="Archaea"/>
</dbReference>
<dbReference type="GO" id="GO:0009236">
    <property type="term" value="P:cobalamin biosynthetic process"/>
    <property type="evidence" value="ECO:0007669"/>
    <property type="project" value="UniProtKB-UniRule"/>
</dbReference>
<dbReference type="OrthoDB" id="30946at2157"/>
<evidence type="ECO:0000256" key="1">
    <source>
        <dbReference type="ARBA" id="ARBA00004429"/>
    </source>
</evidence>
<dbReference type="AlphaFoldDB" id="F0TAX7"/>
<dbReference type="RefSeq" id="WP_013644354.1">
    <property type="nucleotide sequence ID" value="NC_015216.1"/>
</dbReference>
<keyword evidence="6 12" id="KW-0169">Cobalamin biosynthesis</keyword>
<keyword evidence="5 12" id="KW-1003">Cell membrane</keyword>
<feature type="transmembrane region" description="Helical" evidence="12">
    <location>
        <begin position="12"/>
        <end position="31"/>
    </location>
</feature>
<comment type="function">
    <text evidence="12">Part of the energy-coupling factor (ECF) transporter complex CbiMNOQ involved in cobalt import.</text>
</comment>
<gene>
    <name evidence="12" type="primary">cbiM</name>
    <name evidence="13" type="ordered locus">Metbo_0752</name>
</gene>
<evidence type="ECO:0000313" key="14">
    <source>
        <dbReference type="Proteomes" id="UP000007490"/>
    </source>
</evidence>
<proteinExistence type="inferred from homology"/>
<reference evidence="14" key="1">
    <citation type="submission" date="2011-02" db="EMBL/GenBank/DDBJ databases">
        <title>Complete sequence of Methanobacterium sp. AL-21.</title>
        <authorList>
            <consortium name="US DOE Joint Genome Institute"/>
            <person name="Lucas S."/>
            <person name="Copeland A."/>
            <person name="Lapidus A."/>
            <person name="Cheng J.-F."/>
            <person name="Goodwin L."/>
            <person name="Pitluck S."/>
            <person name="Chertkov O."/>
            <person name="Detter J.C."/>
            <person name="Han C."/>
            <person name="Tapia R."/>
            <person name="Land M."/>
            <person name="Hauser L."/>
            <person name="Kyrpides N."/>
            <person name="Ivanova N."/>
            <person name="Mikhailova N."/>
            <person name="Pagani I."/>
            <person name="Cadillo-Quiroz H."/>
            <person name="Imachi H."/>
            <person name="Zinder S."/>
            <person name="Liu W."/>
            <person name="Woyke T."/>
        </authorList>
    </citation>
    <scope>NUCLEOTIDE SEQUENCE [LARGE SCALE GENOMIC DNA]</scope>
    <source>
        <strain evidence="14">AL-21</strain>
    </source>
</reference>
<feature type="transmembrane region" description="Helical" evidence="12">
    <location>
        <begin position="139"/>
        <end position="159"/>
    </location>
</feature>
<dbReference type="NCBIfam" id="NF006184">
    <property type="entry name" value="PRK08319.1"/>
    <property type="match status" value="1"/>
</dbReference>
<dbReference type="GO" id="GO:0043190">
    <property type="term" value="C:ATP-binding cassette (ABC) transporter complex"/>
    <property type="evidence" value="ECO:0007669"/>
    <property type="project" value="InterPro"/>
</dbReference>
<dbReference type="NCBIfam" id="TIGR00123">
    <property type="entry name" value="cbiM"/>
    <property type="match status" value="1"/>
</dbReference>
<dbReference type="HOGENOM" id="CLU_052508_3_0_2"/>
<keyword evidence="7 12" id="KW-0812">Transmembrane</keyword>
<feature type="transmembrane region" description="Helical" evidence="12">
    <location>
        <begin position="179"/>
        <end position="202"/>
    </location>
</feature>
<dbReference type="InterPro" id="IPR002751">
    <property type="entry name" value="CbiM/NikMN"/>
</dbReference>
<comment type="subcellular location">
    <subcellularLocation>
        <location evidence="1">Cell inner membrane</location>
        <topology evidence="1">Multi-pass membrane protein</topology>
    </subcellularLocation>
    <subcellularLocation>
        <location evidence="12">Cell membrane</location>
        <topology evidence="12">Multi-pass membrane protein</topology>
    </subcellularLocation>
</comment>
<dbReference type="PANTHER" id="PTHR43627">
    <property type="match status" value="1"/>
</dbReference>
<evidence type="ECO:0000256" key="3">
    <source>
        <dbReference type="ARBA" id="ARBA00022426"/>
    </source>
</evidence>
<dbReference type="HAMAP" id="MF_01462">
    <property type="entry name" value="CbiM"/>
    <property type="match status" value="1"/>
</dbReference>
<name>F0TAX7_METLA</name>
<evidence type="ECO:0000256" key="10">
    <source>
        <dbReference type="ARBA" id="ARBA00023136"/>
    </source>
</evidence>
<comment type="pathway">
    <text evidence="2 12">Cofactor biosynthesis; adenosylcobalamin biosynthesis.</text>
</comment>
<feature type="transmembrane region" description="Helical" evidence="12">
    <location>
        <begin position="74"/>
        <end position="99"/>
    </location>
</feature>
<dbReference type="KEGG" id="mel:Metbo_0752"/>
<accession>F0TAX7</accession>
<evidence type="ECO:0000256" key="11">
    <source>
        <dbReference type="ARBA" id="ARBA00023285"/>
    </source>
</evidence>
<evidence type="ECO:0000256" key="6">
    <source>
        <dbReference type="ARBA" id="ARBA00022573"/>
    </source>
</evidence>
<sequence>MHIAEGFLPWQWCLFWYIVALPVIAYGIIQIKKVTDENPESKPLLAVSGAFIFILSSLKMPSVTGSCSHPTGTGLGAVLFGPAAVSVLAAIVLVFQALLLAHGGITTLGANDFSMGIVGPFAAWLIWKGARKIGWSTSIAIFLAAVMGDWLTYVTTAVQLSLAFPIPTFEAAFVKFIGIYAWTQVPLAIAEGILTVVVFEYIMKLRPDIMVRLGVIKSEDPEIVKAKAGAV</sequence>
<keyword evidence="3 12" id="KW-0171">Cobalt transport</keyword>
<reference evidence="13 14" key="2">
    <citation type="journal article" date="2014" name="Int. J. Syst. Evol. Microbiol.">
        <title>Methanobacterium paludis sp. nov. and a novel strain of Methanobacterium lacus isolated from northern peatlands.</title>
        <authorList>
            <person name="Cadillo-Quiroz H."/>
            <person name="Brauer S.L."/>
            <person name="Goodson N."/>
            <person name="Yavitt J.B."/>
            <person name="Zinder S.H."/>
        </authorList>
    </citation>
    <scope>NUCLEOTIDE SEQUENCE [LARGE SCALE GENOMIC DNA]</scope>
    <source>
        <strain evidence="13 14">AL-21</strain>
    </source>
</reference>
<keyword evidence="8 12" id="KW-1133">Transmembrane helix</keyword>
<evidence type="ECO:0000256" key="7">
    <source>
        <dbReference type="ARBA" id="ARBA00022692"/>
    </source>
</evidence>
<keyword evidence="9 12" id="KW-0406">Ion transport</keyword>
<feature type="transmembrane region" description="Helical" evidence="12">
    <location>
        <begin position="105"/>
        <end position="127"/>
    </location>
</feature>
<dbReference type="UniPathway" id="UPA00148"/>
<evidence type="ECO:0000256" key="12">
    <source>
        <dbReference type="HAMAP-Rule" id="MF_01462"/>
    </source>
</evidence>
<evidence type="ECO:0000256" key="8">
    <source>
        <dbReference type="ARBA" id="ARBA00022989"/>
    </source>
</evidence>
<feature type="transmembrane region" description="Helical" evidence="12">
    <location>
        <begin position="43"/>
        <end position="62"/>
    </location>
</feature>
<protein>
    <recommendedName>
        <fullName evidence="12">Putative cobalt transport protein CbiM</fullName>
    </recommendedName>
    <alternativeName>
        <fullName evidence="12">Energy-coupling factor transporter probable substrate-capture protein CbiM</fullName>
        <shortName evidence="12">ECF transporter S component CbiM</shortName>
    </alternativeName>
</protein>
<organism evidence="13 14">
    <name type="scientific">Methanobacterium lacus (strain AL-21)</name>
    <dbReference type="NCBI Taxonomy" id="877455"/>
    <lineage>
        <taxon>Archaea</taxon>
        <taxon>Methanobacteriati</taxon>
        <taxon>Methanobacteriota</taxon>
        <taxon>Methanomada group</taxon>
        <taxon>Methanobacteria</taxon>
        <taxon>Methanobacteriales</taxon>
        <taxon>Methanobacteriaceae</taxon>
        <taxon>Methanobacterium</taxon>
    </lineage>
</organism>
<evidence type="ECO:0000313" key="13">
    <source>
        <dbReference type="EMBL" id="ADZ09003.1"/>
    </source>
</evidence>
<keyword evidence="11 12" id="KW-0170">Cobalt</keyword>
<keyword evidence="14" id="KW-1185">Reference proteome</keyword>
<comment type="similarity">
    <text evidence="12">Belongs to the CbiM family.</text>
</comment>
<dbReference type="PANTHER" id="PTHR43627:SF1">
    <property type="entry name" value="COBALT TRANSPORT PROTEIN CBIM"/>
    <property type="match status" value="1"/>
</dbReference>
<dbReference type="InterPro" id="IPR018024">
    <property type="entry name" value="CbiM"/>
</dbReference>
<evidence type="ECO:0000256" key="5">
    <source>
        <dbReference type="ARBA" id="ARBA00022475"/>
    </source>
</evidence>
<dbReference type="Gene3D" id="1.10.1760.20">
    <property type="match status" value="1"/>
</dbReference>
<evidence type="ECO:0000256" key="4">
    <source>
        <dbReference type="ARBA" id="ARBA00022448"/>
    </source>
</evidence>
<keyword evidence="10 12" id="KW-0472">Membrane</keyword>
<dbReference type="GO" id="GO:0015087">
    <property type="term" value="F:cobalt ion transmembrane transporter activity"/>
    <property type="evidence" value="ECO:0007669"/>
    <property type="project" value="UniProtKB-UniRule"/>
</dbReference>
<dbReference type="FunFam" id="1.10.1760.20:FF:000001">
    <property type="entry name" value="Cobalt transport protein CbiM"/>
    <property type="match status" value="1"/>
</dbReference>
<evidence type="ECO:0000256" key="9">
    <source>
        <dbReference type="ARBA" id="ARBA00023065"/>
    </source>
</evidence>